<name>A0A4Z2IWP6_9TELE</name>
<comment type="caution">
    <text evidence="2">The sequence shown here is derived from an EMBL/GenBank/DDBJ whole genome shotgun (WGS) entry which is preliminary data.</text>
</comment>
<protein>
    <submittedName>
        <fullName evidence="2">Uncharacterized protein</fullName>
    </submittedName>
</protein>
<dbReference type="Proteomes" id="UP000314294">
    <property type="component" value="Unassembled WGS sequence"/>
</dbReference>
<organism evidence="2 3">
    <name type="scientific">Liparis tanakae</name>
    <name type="common">Tanaka's snailfish</name>
    <dbReference type="NCBI Taxonomy" id="230148"/>
    <lineage>
        <taxon>Eukaryota</taxon>
        <taxon>Metazoa</taxon>
        <taxon>Chordata</taxon>
        <taxon>Craniata</taxon>
        <taxon>Vertebrata</taxon>
        <taxon>Euteleostomi</taxon>
        <taxon>Actinopterygii</taxon>
        <taxon>Neopterygii</taxon>
        <taxon>Teleostei</taxon>
        <taxon>Neoteleostei</taxon>
        <taxon>Acanthomorphata</taxon>
        <taxon>Eupercaria</taxon>
        <taxon>Perciformes</taxon>
        <taxon>Cottioidei</taxon>
        <taxon>Cottales</taxon>
        <taxon>Liparidae</taxon>
        <taxon>Liparis</taxon>
    </lineage>
</organism>
<dbReference type="EMBL" id="SRLO01000041">
    <property type="protein sequence ID" value="TNN82181.1"/>
    <property type="molecule type" value="Genomic_DNA"/>
</dbReference>
<dbReference type="AlphaFoldDB" id="A0A4Z2IWP6"/>
<evidence type="ECO:0000313" key="2">
    <source>
        <dbReference type="EMBL" id="TNN82181.1"/>
    </source>
</evidence>
<evidence type="ECO:0000256" key="1">
    <source>
        <dbReference type="SAM" id="MobiDB-lite"/>
    </source>
</evidence>
<feature type="compositionally biased region" description="Basic and acidic residues" evidence="1">
    <location>
        <begin position="1"/>
        <end position="20"/>
    </location>
</feature>
<accession>A0A4Z2IWP6</accession>
<reference evidence="2 3" key="1">
    <citation type="submission" date="2019-03" db="EMBL/GenBank/DDBJ databases">
        <title>First draft genome of Liparis tanakae, snailfish: a comprehensive survey of snailfish specific genes.</title>
        <authorList>
            <person name="Kim W."/>
            <person name="Song I."/>
            <person name="Jeong J.-H."/>
            <person name="Kim D."/>
            <person name="Kim S."/>
            <person name="Ryu S."/>
            <person name="Song J.Y."/>
            <person name="Lee S.K."/>
        </authorList>
    </citation>
    <scope>NUCLEOTIDE SEQUENCE [LARGE SCALE GENOMIC DNA]</scope>
    <source>
        <tissue evidence="2">Muscle</tissue>
    </source>
</reference>
<gene>
    <name evidence="2" type="ORF">EYF80_007549</name>
</gene>
<sequence length="200" mass="21540">MVRGGGGEKREKKEEREVQRSNKTTGYLAEGQRFRLRLPSNWLHTSLCKVLLPFLAPVVLAAMLETSLSPDVTLHRPSLSLLCRGIIVRSRSPEQNEVVVRAEADGQALLTEAKLLVSLRPALAELPLPSVQVVSLGQIVTEDVAAPDGVASLCRSVDALPELIQSYSSGVIGHLNKAPGRLPLSWPCPAACGAPTRILK</sequence>
<keyword evidence="3" id="KW-1185">Reference proteome</keyword>
<evidence type="ECO:0000313" key="3">
    <source>
        <dbReference type="Proteomes" id="UP000314294"/>
    </source>
</evidence>
<feature type="region of interest" description="Disordered" evidence="1">
    <location>
        <begin position="1"/>
        <end position="24"/>
    </location>
</feature>
<proteinExistence type="predicted"/>